<sequence length="46" mass="5282">MTQDLSPADLSKLWLLRDRHTTKEAVEKAIYYGLPLWPEAVNLARA</sequence>
<keyword evidence="2" id="KW-1185">Reference proteome</keyword>
<evidence type="ECO:0000313" key="2">
    <source>
        <dbReference type="Proteomes" id="UP000053766"/>
    </source>
</evidence>
<reference evidence="2" key="2">
    <citation type="journal article" date="2016" name="Sci. Rep.">
        <title>Dictyocaulus viviparus genome, variome and transcriptome elucidate lungworm biology and support future intervention.</title>
        <authorList>
            <person name="McNulty S.N."/>
            <person name="Strube C."/>
            <person name="Rosa B.A."/>
            <person name="Martin J.C."/>
            <person name="Tyagi R."/>
            <person name="Choi Y.J."/>
            <person name="Wang Q."/>
            <person name="Hallsworth Pepin K."/>
            <person name="Zhang X."/>
            <person name="Ozersky P."/>
            <person name="Wilson R.K."/>
            <person name="Sternberg P.W."/>
            <person name="Gasser R.B."/>
            <person name="Mitreva M."/>
        </authorList>
    </citation>
    <scope>NUCLEOTIDE SEQUENCE [LARGE SCALE GENOMIC DNA]</scope>
    <source>
        <strain evidence="2">HannoverDv2000</strain>
    </source>
</reference>
<dbReference type="OrthoDB" id="5816235at2759"/>
<protein>
    <submittedName>
        <fullName evidence="1">Uncharacterized protein</fullName>
    </submittedName>
</protein>
<dbReference type="STRING" id="29172.A0A0D8XAT3"/>
<dbReference type="Proteomes" id="UP000053766">
    <property type="component" value="Unassembled WGS sequence"/>
</dbReference>
<evidence type="ECO:0000313" key="1">
    <source>
        <dbReference type="EMBL" id="KJH40744.1"/>
    </source>
</evidence>
<accession>A0A0D8XAT3</accession>
<gene>
    <name evidence="1" type="ORF">DICVIV_13290</name>
</gene>
<reference evidence="1 2" key="1">
    <citation type="submission" date="2013-11" db="EMBL/GenBank/DDBJ databases">
        <title>Draft genome of the bovine lungworm Dictyocaulus viviparus.</title>
        <authorList>
            <person name="Mitreva M."/>
        </authorList>
    </citation>
    <scope>NUCLEOTIDE SEQUENCE [LARGE SCALE GENOMIC DNA]</scope>
    <source>
        <strain evidence="1 2">HannoverDv2000</strain>
    </source>
</reference>
<dbReference type="EMBL" id="KN717029">
    <property type="protein sequence ID" value="KJH40744.1"/>
    <property type="molecule type" value="Genomic_DNA"/>
</dbReference>
<dbReference type="AlphaFoldDB" id="A0A0D8XAT3"/>
<name>A0A0D8XAT3_DICVI</name>
<feature type="non-terminal residue" evidence="1">
    <location>
        <position position="46"/>
    </location>
</feature>
<organism evidence="1 2">
    <name type="scientific">Dictyocaulus viviparus</name>
    <name type="common">Bovine lungworm</name>
    <dbReference type="NCBI Taxonomy" id="29172"/>
    <lineage>
        <taxon>Eukaryota</taxon>
        <taxon>Metazoa</taxon>
        <taxon>Ecdysozoa</taxon>
        <taxon>Nematoda</taxon>
        <taxon>Chromadorea</taxon>
        <taxon>Rhabditida</taxon>
        <taxon>Rhabditina</taxon>
        <taxon>Rhabditomorpha</taxon>
        <taxon>Strongyloidea</taxon>
        <taxon>Metastrongylidae</taxon>
        <taxon>Dictyocaulus</taxon>
    </lineage>
</organism>
<proteinExistence type="predicted"/>